<dbReference type="PANTHER" id="PTHR42792">
    <property type="entry name" value="FLAGELLIN"/>
    <property type="match status" value="1"/>
</dbReference>
<comment type="similarity">
    <text evidence="3">Belongs to the bacterial flagellin family.</text>
</comment>
<proteinExistence type="inferred from homology"/>
<comment type="subcellular location">
    <subcellularLocation>
        <location evidence="1">Bacterial flagellum</location>
    </subcellularLocation>
    <subcellularLocation>
        <location evidence="2">Secreted</location>
    </subcellularLocation>
</comment>
<evidence type="ECO:0000313" key="8">
    <source>
        <dbReference type="Proteomes" id="UP001596495"/>
    </source>
</evidence>
<evidence type="ECO:0000256" key="3">
    <source>
        <dbReference type="ARBA" id="ARBA00005709"/>
    </source>
</evidence>
<evidence type="ECO:0000256" key="1">
    <source>
        <dbReference type="ARBA" id="ARBA00004365"/>
    </source>
</evidence>
<dbReference type="Pfam" id="PF00669">
    <property type="entry name" value="Flagellin_N"/>
    <property type="match status" value="1"/>
</dbReference>
<gene>
    <name evidence="7" type="primary">flgL</name>
    <name evidence="7" type="ORF">ACFQNJ_09870</name>
</gene>
<dbReference type="Gene3D" id="1.20.1330.10">
    <property type="entry name" value="f41 fragment of flagellin, N-terminal domain"/>
    <property type="match status" value="1"/>
</dbReference>
<dbReference type="NCBIfam" id="TIGR02550">
    <property type="entry name" value="flagell_flgL"/>
    <property type="match status" value="1"/>
</dbReference>
<feature type="domain" description="Flagellin N-terminal" evidence="6">
    <location>
        <begin position="3"/>
        <end position="138"/>
    </location>
</feature>
<comment type="caution">
    <text evidence="7">The sequence shown here is derived from an EMBL/GenBank/DDBJ whole genome shotgun (WGS) entry which is preliminary data.</text>
</comment>
<organism evidence="7 8">
    <name type="scientific">Hydrogenophaga bisanensis</name>
    <dbReference type="NCBI Taxonomy" id="439611"/>
    <lineage>
        <taxon>Bacteria</taxon>
        <taxon>Pseudomonadati</taxon>
        <taxon>Pseudomonadota</taxon>
        <taxon>Betaproteobacteria</taxon>
        <taxon>Burkholderiales</taxon>
        <taxon>Comamonadaceae</taxon>
        <taxon>Hydrogenophaga</taxon>
    </lineage>
</organism>
<evidence type="ECO:0000256" key="4">
    <source>
        <dbReference type="ARBA" id="ARBA00023143"/>
    </source>
</evidence>
<feature type="coiled-coil region" evidence="5">
    <location>
        <begin position="49"/>
        <end position="76"/>
    </location>
</feature>
<dbReference type="SUPFAM" id="SSF64518">
    <property type="entry name" value="Phase 1 flagellin"/>
    <property type="match status" value="1"/>
</dbReference>
<sequence>MRISTANSYDRTIDVLQKRQSELSKLQSQLATGKRVQKASDDPVSATLSETARNRLARTEADLRSLEASRASLQQAESGLAESGELIQQVRDLLVAAGNGAYGPNEREDIARQLEGLRERLIGVANLKDNAGRTLFGGLGGASTPFVDTYPPPAGEVQFNGQRGQTAAGDRSLPQTLDGHAIWMEIPRGNGSFVVNFPTPPAVNAGSVRSDLGEVVDSSLATGDPYRIDFASGAGGIEYTITNTTTGLPVTGHQNVPYEAGKSVTFDGLRIQLDGSPAPGDQLLVSPVSSANPTDIFEVVKNAIDTLRKPDNAVRTHELGRAMTELDAGLDKVLLARGRAGEWLNRADSLEKLMGDRSADYEVEISRLEDMDLVKGISDFQTKQTGLEAALKAYAQVQRLSLFSVING</sequence>
<keyword evidence="7" id="KW-0966">Cell projection</keyword>
<dbReference type="InterPro" id="IPR001029">
    <property type="entry name" value="Flagellin_N"/>
</dbReference>
<dbReference type="PANTHER" id="PTHR42792:SF1">
    <property type="entry name" value="FLAGELLAR HOOK-ASSOCIATED PROTEIN 3"/>
    <property type="match status" value="1"/>
</dbReference>
<dbReference type="RefSeq" id="WP_382256605.1">
    <property type="nucleotide sequence ID" value="NZ_JBHTBX010000005.1"/>
</dbReference>
<dbReference type="Proteomes" id="UP001596495">
    <property type="component" value="Unassembled WGS sequence"/>
</dbReference>
<reference evidence="8" key="1">
    <citation type="journal article" date="2019" name="Int. J. Syst. Evol. Microbiol.">
        <title>The Global Catalogue of Microorganisms (GCM) 10K type strain sequencing project: providing services to taxonomists for standard genome sequencing and annotation.</title>
        <authorList>
            <consortium name="The Broad Institute Genomics Platform"/>
            <consortium name="The Broad Institute Genome Sequencing Center for Infectious Disease"/>
            <person name="Wu L."/>
            <person name="Ma J."/>
        </authorList>
    </citation>
    <scope>NUCLEOTIDE SEQUENCE [LARGE SCALE GENOMIC DNA]</scope>
    <source>
        <strain evidence="8">CCUG 54518</strain>
    </source>
</reference>
<dbReference type="InterPro" id="IPR013384">
    <property type="entry name" value="Flagell_FlgL"/>
</dbReference>
<evidence type="ECO:0000256" key="2">
    <source>
        <dbReference type="ARBA" id="ARBA00004613"/>
    </source>
</evidence>
<evidence type="ECO:0000256" key="5">
    <source>
        <dbReference type="SAM" id="Coils"/>
    </source>
</evidence>
<keyword evidence="7" id="KW-0282">Flagellum</keyword>
<keyword evidence="4" id="KW-0975">Bacterial flagellum</keyword>
<evidence type="ECO:0000313" key="7">
    <source>
        <dbReference type="EMBL" id="MFC7434819.1"/>
    </source>
</evidence>
<keyword evidence="8" id="KW-1185">Reference proteome</keyword>
<evidence type="ECO:0000259" key="6">
    <source>
        <dbReference type="Pfam" id="PF00669"/>
    </source>
</evidence>
<keyword evidence="7" id="KW-0969">Cilium</keyword>
<protein>
    <submittedName>
        <fullName evidence="7">Flagellar hook-associated protein FlgL</fullName>
    </submittedName>
</protein>
<accession>A0ABW2RA15</accession>
<name>A0ABW2RA15_9BURK</name>
<keyword evidence="5" id="KW-0175">Coiled coil</keyword>
<dbReference type="EMBL" id="JBHTBX010000005">
    <property type="protein sequence ID" value="MFC7434819.1"/>
    <property type="molecule type" value="Genomic_DNA"/>
</dbReference>
<dbReference type="InterPro" id="IPR001492">
    <property type="entry name" value="Flagellin"/>
</dbReference>